<reference evidence="2" key="1">
    <citation type="submission" date="2019-02" db="EMBL/GenBank/DDBJ databases">
        <authorList>
            <person name="Gruber-Vodicka R. H."/>
            <person name="Seah K. B. B."/>
        </authorList>
    </citation>
    <scope>NUCLEOTIDE SEQUENCE</scope>
    <source>
        <strain evidence="3">BECK_S127</strain>
        <strain evidence="2">BECK_S1320</strain>
        <strain evidence="1">BECK_S1321</strain>
    </source>
</reference>
<sequence length="77" mass="8956">MHPTRDPSHRMDDEECDFYRPGNAGTGRFRFDELVFISIVSLSFRSREKSLLFWWDSKRAGSLPAIKMTARWNFGAG</sequence>
<proteinExistence type="predicted"/>
<protein>
    <submittedName>
        <fullName evidence="2">Uncharacterized protein</fullName>
    </submittedName>
</protein>
<evidence type="ECO:0000313" key="3">
    <source>
        <dbReference type="EMBL" id="VFK78152.1"/>
    </source>
</evidence>
<evidence type="ECO:0000313" key="1">
    <source>
        <dbReference type="EMBL" id="VFK37824.1"/>
    </source>
</evidence>
<gene>
    <name evidence="3" type="ORF">BECKSD772D_GA0070982_100819</name>
    <name evidence="2" type="ORF">BECKSD772E_GA0070983_101721</name>
    <name evidence="1" type="ORF">BECKSD772F_GA0070984_101821</name>
</gene>
<dbReference type="AlphaFoldDB" id="A0A450YLU5"/>
<evidence type="ECO:0000313" key="2">
    <source>
        <dbReference type="EMBL" id="VFK42490.1"/>
    </source>
</evidence>
<dbReference type="EMBL" id="CAADFR010000018">
    <property type="protein sequence ID" value="VFK37824.1"/>
    <property type="molecule type" value="Genomic_DNA"/>
</dbReference>
<accession>A0A450YLU5</accession>
<name>A0A450YLU5_9GAMM</name>
<dbReference type="EMBL" id="CAADFU010000017">
    <property type="protein sequence ID" value="VFK42490.1"/>
    <property type="molecule type" value="Genomic_DNA"/>
</dbReference>
<dbReference type="EMBL" id="CAADHB010000008">
    <property type="protein sequence ID" value="VFK78152.1"/>
    <property type="molecule type" value="Genomic_DNA"/>
</dbReference>
<organism evidence="2">
    <name type="scientific">Candidatus Kentrum sp. SD</name>
    <dbReference type="NCBI Taxonomy" id="2126332"/>
    <lineage>
        <taxon>Bacteria</taxon>
        <taxon>Pseudomonadati</taxon>
        <taxon>Pseudomonadota</taxon>
        <taxon>Gammaproteobacteria</taxon>
        <taxon>Candidatus Kentrum</taxon>
    </lineage>
</organism>